<comment type="caution">
    <text evidence="1">The sequence shown here is derived from an EMBL/GenBank/DDBJ whole genome shotgun (WGS) entry which is preliminary data.</text>
</comment>
<proteinExistence type="predicted"/>
<dbReference type="AlphaFoldDB" id="A0AAV1SG76"/>
<sequence>MMIRKDMNVVEVNTGKMYFRPSLLALLDPQLVVGFQDWSCISGGPLNNSFPINDCLEKFENDPPVGISPSSVLKDTLKYVRYKIYCKDFGITLERLLFDKSKNSKLMSSPDDEGIGPRNLLLDNEREAKSMRSPTVSGISPDKLFPDKPISLTTFKFTAFNENEPAKLRLLRYIRLPKHSSMDPKSSLPVVFLKLDPLQVSSIAKRIRNIDKEYEQLLKIGKPEANGGWKMAREAIDGKCNELRC</sequence>
<evidence type="ECO:0000313" key="2">
    <source>
        <dbReference type="Proteomes" id="UP001314170"/>
    </source>
</evidence>
<name>A0AAV1SG76_9ROSI</name>
<organism evidence="1 2">
    <name type="scientific">Dovyalis caffra</name>
    <dbReference type="NCBI Taxonomy" id="77055"/>
    <lineage>
        <taxon>Eukaryota</taxon>
        <taxon>Viridiplantae</taxon>
        <taxon>Streptophyta</taxon>
        <taxon>Embryophyta</taxon>
        <taxon>Tracheophyta</taxon>
        <taxon>Spermatophyta</taxon>
        <taxon>Magnoliopsida</taxon>
        <taxon>eudicotyledons</taxon>
        <taxon>Gunneridae</taxon>
        <taxon>Pentapetalae</taxon>
        <taxon>rosids</taxon>
        <taxon>fabids</taxon>
        <taxon>Malpighiales</taxon>
        <taxon>Salicaceae</taxon>
        <taxon>Flacourtieae</taxon>
        <taxon>Dovyalis</taxon>
    </lineage>
</organism>
<dbReference type="EMBL" id="CAWUPB010001184">
    <property type="protein sequence ID" value="CAK7350399.1"/>
    <property type="molecule type" value="Genomic_DNA"/>
</dbReference>
<gene>
    <name evidence="1" type="ORF">DCAF_LOCUS23130</name>
</gene>
<accession>A0AAV1SG76</accession>
<reference evidence="1 2" key="1">
    <citation type="submission" date="2024-01" db="EMBL/GenBank/DDBJ databases">
        <authorList>
            <person name="Waweru B."/>
        </authorList>
    </citation>
    <scope>NUCLEOTIDE SEQUENCE [LARGE SCALE GENOMIC DNA]</scope>
</reference>
<protein>
    <submittedName>
        <fullName evidence="1">Uncharacterized protein</fullName>
    </submittedName>
</protein>
<dbReference type="Proteomes" id="UP001314170">
    <property type="component" value="Unassembled WGS sequence"/>
</dbReference>
<evidence type="ECO:0000313" key="1">
    <source>
        <dbReference type="EMBL" id="CAK7350399.1"/>
    </source>
</evidence>
<keyword evidence="2" id="KW-1185">Reference proteome</keyword>